<gene>
    <name evidence="2" type="ORF">HMPREF9237_01074</name>
</gene>
<name>S2W1K4_9ACTO</name>
<evidence type="ECO:0000313" key="2">
    <source>
        <dbReference type="EMBL" id="EPD26452.1"/>
    </source>
</evidence>
<dbReference type="AlphaFoldDB" id="S2W1K4"/>
<accession>S2W1K4</accession>
<organism evidence="2 3">
    <name type="scientific">Actinotignum schaalii FB123-CNA-2</name>
    <dbReference type="NCBI Taxonomy" id="883067"/>
    <lineage>
        <taxon>Bacteria</taxon>
        <taxon>Bacillati</taxon>
        <taxon>Actinomycetota</taxon>
        <taxon>Actinomycetes</taxon>
        <taxon>Actinomycetales</taxon>
        <taxon>Actinomycetaceae</taxon>
        <taxon>Actinotignum</taxon>
    </lineage>
</organism>
<sequence length="279" mass="27356">MKCLTTKSGAKSAPKTTVRKDNGGPRGNGANPRSTMERAARPAIRAIPAMPGMTAAEAHGVGIIEKKTGTVTKGTDVVAVVMIAATTVTPGNREIPVAGAMVVPGALRGTVRVNSTMVAANADRRVDSTTDVTVTTIVDTGAIGMTGIRVNRANPEVPGIAAVKAATTGAADGVASGAIIAGARTGDSGSGVMIVIMSVPGAKIVVVPTKTNPVIITTTGAATSMTTSSSLIAVSAGVTTTGRMAGAVMSAVAIATGVTNVVDIAKKIKAGVMTAAAAA</sequence>
<comment type="caution">
    <text evidence="2">The sequence shown here is derived from an EMBL/GenBank/DDBJ whole genome shotgun (WGS) entry which is preliminary data.</text>
</comment>
<evidence type="ECO:0000256" key="1">
    <source>
        <dbReference type="SAM" id="MobiDB-lite"/>
    </source>
</evidence>
<feature type="region of interest" description="Disordered" evidence="1">
    <location>
        <begin position="1"/>
        <end position="38"/>
    </location>
</feature>
<reference evidence="2 3" key="1">
    <citation type="submission" date="2013-05" db="EMBL/GenBank/DDBJ databases">
        <title>The Genome Sequence of Actinobaculum schaalii FB123-CNA2.</title>
        <authorList>
            <consortium name="The Broad Institute Genomics Platform"/>
            <person name="Earl A."/>
            <person name="Ward D."/>
            <person name="Feldgarden M."/>
            <person name="Gevers D."/>
            <person name="Saerens B."/>
            <person name="Vaneechoutte M."/>
            <person name="Walker B."/>
            <person name="Young S."/>
            <person name="Zeng Q."/>
            <person name="Gargeya S."/>
            <person name="Fitzgerald M."/>
            <person name="Haas B."/>
            <person name="Abouelleil A."/>
            <person name="Allen A.W."/>
            <person name="Alvarado L."/>
            <person name="Arachchi H.M."/>
            <person name="Berlin A.M."/>
            <person name="Chapman S.B."/>
            <person name="Gainer-Dewar J."/>
            <person name="Goldberg J."/>
            <person name="Griggs A."/>
            <person name="Gujja S."/>
            <person name="Hansen M."/>
            <person name="Howarth C."/>
            <person name="Imamovic A."/>
            <person name="Ireland A."/>
            <person name="Larimer J."/>
            <person name="McCowan C."/>
            <person name="Murphy C."/>
            <person name="Pearson M."/>
            <person name="Poon T.W."/>
            <person name="Priest M."/>
            <person name="Roberts A."/>
            <person name="Saif S."/>
            <person name="Shea T."/>
            <person name="Sisk P."/>
            <person name="Sykes S."/>
            <person name="Wortman J."/>
            <person name="Nusbaum C."/>
            <person name="Birren B."/>
        </authorList>
    </citation>
    <scope>NUCLEOTIDE SEQUENCE [LARGE SCALE GENOMIC DNA]</scope>
    <source>
        <strain evidence="2 3">FB123-CNA-2</strain>
    </source>
</reference>
<proteinExistence type="predicted"/>
<dbReference type="EMBL" id="AGWM01000011">
    <property type="protein sequence ID" value="EPD26452.1"/>
    <property type="molecule type" value="Genomic_DNA"/>
</dbReference>
<dbReference type="HOGENOM" id="CLU_996171_0_0_11"/>
<evidence type="ECO:0000313" key="3">
    <source>
        <dbReference type="Proteomes" id="UP000014393"/>
    </source>
</evidence>
<keyword evidence="3" id="KW-1185">Reference proteome</keyword>
<dbReference type="Proteomes" id="UP000014393">
    <property type="component" value="Unassembled WGS sequence"/>
</dbReference>
<protein>
    <submittedName>
        <fullName evidence="2">Uncharacterized protein</fullName>
    </submittedName>
</protein>